<dbReference type="Proteomes" id="UP000014540">
    <property type="component" value="Unassembled WGS sequence"/>
</dbReference>
<sequence>MGSERFPLNFRNFSFSNLFSIENSLFQPSQREALRVSFAT</sequence>
<name>S3UZE8_9LEPT</name>
<accession>S3UZE8</accession>
<organism evidence="1 2">
    <name type="scientific">Leptospira fainei serovar Hurstbridge str. BUT 6</name>
    <dbReference type="NCBI Taxonomy" id="1193011"/>
    <lineage>
        <taxon>Bacteria</taxon>
        <taxon>Pseudomonadati</taxon>
        <taxon>Spirochaetota</taxon>
        <taxon>Spirochaetia</taxon>
        <taxon>Leptospirales</taxon>
        <taxon>Leptospiraceae</taxon>
        <taxon>Leptospira</taxon>
    </lineage>
</organism>
<reference evidence="1" key="1">
    <citation type="submission" date="2013-04" db="EMBL/GenBank/DDBJ databases">
        <authorList>
            <person name="Harkins D.M."/>
            <person name="Durkin A.S."/>
            <person name="Selengut J.D."/>
            <person name="Sanka R."/>
            <person name="DePew J."/>
            <person name="Purushe J."/>
            <person name="Ahmed A."/>
            <person name="van der Linden H."/>
            <person name="Goris M.G.A."/>
            <person name="Hartskeerl R.A."/>
            <person name="Vinetz J.M."/>
            <person name="Sutton G.G."/>
            <person name="Nelson W.C."/>
            <person name="Fouts D.E."/>
        </authorList>
    </citation>
    <scope>NUCLEOTIDE SEQUENCE [LARGE SCALE GENOMIC DNA]</scope>
    <source>
        <strain evidence="1">BUT 6</strain>
    </source>
</reference>
<comment type="caution">
    <text evidence="1">The sequence shown here is derived from an EMBL/GenBank/DDBJ whole genome shotgun (WGS) entry which is preliminary data.</text>
</comment>
<dbReference type="AlphaFoldDB" id="S3UZE8"/>
<evidence type="ECO:0000313" key="2">
    <source>
        <dbReference type="Proteomes" id="UP000014540"/>
    </source>
</evidence>
<evidence type="ECO:0000313" key="1">
    <source>
        <dbReference type="EMBL" id="EPG73744.1"/>
    </source>
</evidence>
<protein>
    <submittedName>
        <fullName evidence="1">Uncharacterized protein</fullName>
    </submittedName>
</protein>
<keyword evidence="2" id="KW-1185">Reference proteome</keyword>
<gene>
    <name evidence="1" type="ORF">LEP1GSC058_2679</name>
</gene>
<dbReference type="EMBL" id="AKWZ02000010">
    <property type="protein sequence ID" value="EPG73744.1"/>
    <property type="molecule type" value="Genomic_DNA"/>
</dbReference>
<proteinExistence type="predicted"/>